<keyword evidence="6" id="KW-0472">Membrane</keyword>
<dbReference type="InterPro" id="IPR003423">
    <property type="entry name" value="OMP_efflux"/>
</dbReference>
<evidence type="ECO:0000256" key="6">
    <source>
        <dbReference type="ARBA" id="ARBA00023136"/>
    </source>
</evidence>
<gene>
    <name evidence="10" type="ORF">ISF6_0495</name>
</gene>
<dbReference type="Pfam" id="PF02321">
    <property type="entry name" value="OEP"/>
    <property type="match status" value="2"/>
</dbReference>
<dbReference type="GO" id="GO:0015562">
    <property type="term" value="F:efflux transmembrane transporter activity"/>
    <property type="evidence" value="ECO:0007669"/>
    <property type="project" value="InterPro"/>
</dbReference>
<dbReference type="GO" id="GO:0009279">
    <property type="term" value="C:cell outer membrane"/>
    <property type="evidence" value="ECO:0007669"/>
    <property type="project" value="UniProtKB-SubCell"/>
</dbReference>
<dbReference type="Gene3D" id="1.20.1600.10">
    <property type="entry name" value="Outer membrane efflux proteins (OEP)"/>
    <property type="match status" value="1"/>
</dbReference>
<evidence type="ECO:0000256" key="2">
    <source>
        <dbReference type="ARBA" id="ARBA00007613"/>
    </source>
</evidence>
<dbReference type="PANTHER" id="PTHR30026:SF20">
    <property type="entry name" value="OUTER MEMBRANE PROTEIN TOLC"/>
    <property type="match status" value="1"/>
</dbReference>
<organism evidence="10 11">
    <name type="scientific">Piscinibacter sakaiensis</name>
    <name type="common">Ideonella sakaiensis</name>
    <dbReference type="NCBI Taxonomy" id="1547922"/>
    <lineage>
        <taxon>Bacteria</taxon>
        <taxon>Pseudomonadati</taxon>
        <taxon>Pseudomonadota</taxon>
        <taxon>Betaproteobacteria</taxon>
        <taxon>Burkholderiales</taxon>
        <taxon>Sphaerotilaceae</taxon>
        <taxon>Piscinibacter</taxon>
    </lineage>
</organism>
<name>A0A0K8NYE3_PISS1</name>
<dbReference type="Proteomes" id="UP000037660">
    <property type="component" value="Unassembled WGS sequence"/>
</dbReference>
<evidence type="ECO:0000256" key="5">
    <source>
        <dbReference type="ARBA" id="ARBA00022692"/>
    </source>
</evidence>
<comment type="similarity">
    <text evidence="2">Belongs to the outer membrane factor (OMF) (TC 1.B.17) family.</text>
</comment>
<comment type="subcellular location">
    <subcellularLocation>
        <location evidence="1">Cell outer membrane</location>
    </subcellularLocation>
</comment>
<reference evidence="11" key="1">
    <citation type="submission" date="2015-07" db="EMBL/GenBank/DDBJ databases">
        <title>Discovery of a poly(ethylene terephthalate assimilation.</title>
        <authorList>
            <person name="Yoshida S."/>
            <person name="Hiraga K."/>
            <person name="Takehana T."/>
            <person name="Taniguchi I."/>
            <person name="Yamaji H."/>
            <person name="Maeda Y."/>
            <person name="Toyohara K."/>
            <person name="Miyamoto K."/>
            <person name="Kimura Y."/>
            <person name="Oda K."/>
        </authorList>
    </citation>
    <scope>NUCLEOTIDE SEQUENCE [LARGE SCALE GENOMIC DNA]</scope>
    <source>
        <strain evidence="11">NBRC 110686 / TISTR 2288 / 201-F6</strain>
    </source>
</reference>
<keyword evidence="7" id="KW-0998">Cell outer membrane</keyword>
<dbReference type="GO" id="GO:0015288">
    <property type="term" value="F:porin activity"/>
    <property type="evidence" value="ECO:0007669"/>
    <property type="project" value="TreeGrafter"/>
</dbReference>
<feature type="region of interest" description="Disordered" evidence="9">
    <location>
        <begin position="1"/>
        <end position="20"/>
    </location>
</feature>
<keyword evidence="5" id="KW-0812">Transmembrane</keyword>
<dbReference type="PANTHER" id="PTHR30026">
    <property type="entry name" value="OUTER MEMBRANE PROTEIN TOLC"/>
    <property type="match status" value="1"/>
</dbReference>
<keyword evidence="4" id="KW-1134">Transmembrane beta strand</keyword>
<keyword evidence="3" id="KW-0813">Transport</keyword>
<dbReference type="EMBL" id="BBYR01000012">
    <property type="protein sequence ID" value="GAP34945.1"/>
    <property type="molecule type" value="Genomic_DNA"/>
</dbReference>
<dbReference type="GO" id="GO:1990281">
    <property type="term" value="C:efflux pump complex"/>
    <property type="evidence" value="ECO:0007669"/>
    <property type="project" value="TreeGrafter"/>
</dbReference>
<accession>A0A0K8NYE3</accession>
<dbReference type="NCBIfam" id="TIGR01844">
    <property type="entry name" value="type_I_sec_TolC"/>
    <property type="match status" value="1"/>
</dbReference>
<feature type="coiled-coil region" evidence="8">
    <location>
        <begin position="120"/>
        <end position="186"/>
    </location>
</feature>
<dbReference type="InterPro" id="IPR010130">
    <property type="entry name" value="T1SS_OMP_TolC"/>
</dbReference>
<evidence type="ECO:0000256" key="8">
    <source>
        <dbReference type="SAM" id="Coils"/>
    </source>
</evidence>
<evidence type="ECO:0000256" key="3">
    <source>
        <dbReference type="ARBA" id="ARBA00022448"/>
    </source>
</evidence>
<keyword evidence="11" id="KW-1185">Reference proteome</keyword>
<evidence type="ECO:0000256" key="9">
    <source>
        <dbReference type="SAM" id="MobiDB-lite"/>
    </source>
</evidence>
<keyword evidence="8" id="KW-0175">Coiled coil</keyword>
<protein>
    <submittedName>
        <fullName evidence="10">Type I secretion outer membrane protein, TolC</fullName>
    </submittedName>
</protein>
<evidence type="ECO:0000256" key="4">
    <source>
        <dbReference type="ARBA" id="ARBA00022452"/>
    </source>
</evidence>
<evidence type="ECO:0000313" key="10">
    <source>
        <dbReference type="EMBL" id="GAP34945.1"/>
    </source>
</evidence>
<dbReference type="RefSeq" id="WP_082368024.1">
    <property type="nucleotide sequence ID" value="NZ_BBYR01000012.1"/>
</dbReference>
<evidence type="ECO:0000256" key="7">
    <source>
        <dbReference type="ARBA" id="ARBA00023237"/>
    </source>
</evidence>
<dbReference type="OrthoDB" id="9813458at2"/>
<comment type="caution">
    <text evidence="10">The sequence shown here is derived from an EMBL/GenBank/DDBJ whole genome shotgun (WGS) entry which is preliminary data.</text>
</comment>
<reference evidence="10 11" key="2">
    <citation type="journal article" date="2016" name="Science">
        <title>A bacterium that degrades and assimilates poly(ethylene terephthalate).</title>
        <authorList>
            <person name="Yoshida S."/>
            <person name="Hiraga K."/>
            <person name="Takehana T."/>
            <person name="Taniguchi I."/>
            <person name="Yamaji H."/>
            <person name="Maeda Y."/>
            <person name="Toyohara K."/>
            <person name="Miyamoto K."/>
            <person name="Kimura Y."/>
            <person name="Oda K."/>
        </authorList>
    </citation>
    <scope>NUCLEOTIDE SEQUENCE [LARGE SCALE GENOMIC DNA]</scope>
    <source>
        <strain evidence="11">NBRC 110686 / TISTR 2288 / 201-F6</strain>
    </source>
</reference>
<dbReference type="STRING" id="1547922.ISF6_0495"/>
<sequence length="459" mass="48203">MPAARRASRRPSSDRAPSRPRARGLALLALAAGLVVAGGARAQSLPELLAAARAYDASYLAVRAQTDSAPYRAAQAAALKRPSAGLSASATAGRVDPPNFAALSSNGATLALSGRQALFNRASDATIAQAERQVEAARLELQGAEQDLIIRVAQAYFDVLGAQDTLATTRAAKAQISEQLASAKRNFEVGTATITDTREAQARFDLATAQEIAAENDLRSKRVALDQLVGRSGVAPLPLAVPVALPAVEPADIERWVATADDGHPSIRRARIGLDVARLETDKARAGSLPTVDAVASIGDSYAAGRAAQLNGTRGSTRSASIGVQMSLPLYTGGSVQNRVQETLLLEERARNDLEAARRGVGQATRTAYLGVQSGQAQVKALEAAEASSQLALEATQVGYRVGVRVNVDVLNAQTQLFQTRRDLAQARYNVLLGGLRLRQAAGVLTPDDVAAIDPLFRR</sequence>
<dbReference type="AlphaFoldDB" id="A0A0K8NYE3"/>
<evidence type="ECO:0000256" key="1">
    <source>
        <dbReference type="ARBA" id="ARBA00004442"/>
    </source>
</evidence>
<dbReference type="SUPFAM" id="SSF56954">
    <property type="entry name" value="Outer membrane efflux proteins (OEP)"/>
    <property type="match status" value="1"/>
</dbReference>
<evidence type="ECO:0000313" key="11">
    <source>
        <dbReference type="Proteomes" id="UP000037660"/>
    </source>
</evidence>
<dbReference type="InterPro" id="IPR051906">
    <property type="entry name" value="TolC-like"/>
</dbReference>
<proteinExistence type="inferred from homology"/>